<reference evidence="2" key="1">
    <citation type="journal article" date="2020" name="G3 (Bethesda)">
        <title>High-Quality Assemblies for Three Invasive Social Wasps from the &lt;i&gt;Vespula&lt;/i&gt; Genus.</title>
        <authorList>
            <person name="Harrop T.W.R."/>
            <person name="Guhlin J."/>
            <person name="McLaughlin G.M."/>
            <person name="Permina E."/>
            <person name="Stockwell P."/>
            <person name="Gilligan J."/>
            <person name="Le Lec M.F."/>
            <person name="Gruber M.A.M."/>
            <person name="Quinn O."/>
            <person name="Lovegrove M."/>
            <person name="Duncan E.J."/>
            <person name="Remnant E.J."/>
            <person name="Van Eeckhoven J."/>
            <person name="Graham B."/>
            <person name="Knapp R.A."/>
            <person name="Langford K.W."/>
            <person name="Kronenberg Z."/>
            <person name="Press M.O."/>
            <person name="Eacker S.M."/>
            <person name="Wilson-Rankin E.E."/>
            <person name="Purcell J."/>
            <person name="Lester P.J."/>
            <person name="Dearden P.K."/>
        </authorList>
    </citation>
    <scope>NUCLEOTIDE SEQUENCE</scope>
    <source>
        <strain evidence="2">Volc-1</strain>
    </source>
</reference>
<dbReference type="Proteomes" id="UP000600918">
    <property type="component" value="Unassembled WGS sequence"/>
</dbReference>
<sequence length="260" mass="26772">MRILSERVGFGLAGSSRFLERSSWDVSSNESAQPMYYRIDDDRIFREIRGYPACLPAGKSATGWISSGYIRAGNGEAVLHCTPYADADDIASTLVCWPRDSGSGGDGDSGGDDGGHSGSNSGGGGGSGGGSGGGGGGGGGGGDGRSGGDGGGGGGGGGGACGVTKNELTKISLHVTGYTYKVRVESRGRSEMERQSTPHEEGSPEITRGRRAQHRKLGSILSAPRNLRRQQDNNSVAYSALGLNELNDERPLSKLTRRTK</sequence>
<dbReference type="AlphaFoldDB" id="A0A834PFM8"/>
<comment type="caution">
    <text evidence="2">The sequence shown here is derived from an EMBL/GenBank/DDBJ whole genome shotgun (WGS) entry which is preliminary data.</text>
</comment>
<evidence type="ECO:0000256" key="1">
    <source>
        <dbReference type="SAM" id="MobiDB-lite"/>
    </source>
</evidence>
<evidence type="ECO:0000313" key="3">
    <source>
        <dbReference type="Proteomes" id="UP000600918"/>
    </source>
</evidence>
<organism evidence="2 3">
    <name type="scientific">Vespula pensylvanica</name>
    <name type="common">Western yellow jacket</name>
    <name type="synonym">Wasp</name>
    <dbReference type="NCBI Taxonomy" id="30213"/>
    <lineage>
        <taxon>Eukaryota</taxon>
        <taxon>Metazoa</taxon>
        <taxon>Ecdysozoa</taxon>
        <taxon>Arthropoda</taxon>
        <taxon>Hexapoda</taxon>
        <taxon>Insecta</taxon>
        <taxon>Pterygota</taxon>
        <taxon>Neoptera</taxon>
        <taxon>Endopterygota</taxon>
        <taxon>Hymenoptera</taxon>
        <taxon>Apocrita</taxon>
        <taxon>Aculeata</taxon>
        <taxon>Vespoidea</taxon>
        <taxon>Vespidae</taxon>
        <taxon>Vespinae</taxon>
        <taxon>Vespula</taxon>
    </lineage>
</organism>
<feature type="region of interest" description="Disordered" evidence="1">
    <location>
        <begin position="186"/>
        <end position="233"/>
    </location>
</feature>
<evidence type="ECO:0000313" key="2">
    <source>
        <dbReference type="EMBL" id="KAF7438296.1"/>
    </source>
</evidence>
<gene>
    <name evidence="2" type="ORF">H0235_000687</name>
</gene>
<accession>A0A834PFM8</accession>
<feature type="compositionally biased region" description="Basic and acidic residues" evidence="1">
    <location>
        <begin position="186"/>
        <end position="202"/>
    </location>
</feature>
<feature type="region of interest" description="Disordered" evidence="1">
    <location>
        <begin position="241"/>
        <end position="260"/>
    </location>
</feature>
<protein>
    <submittedName>
        <fullName evidence="2">Uncharacterized protein</fullName>
    </submittedName>
</protein>
<feature type="region of interest" description="Disordered" evidence="1">
    <location>
        <begin position="101"/>
        <end position="158"/>
    </location>
</feature>
<keyword evidence="3" id="KW-1185">Reference proteome</keyword>
<name>A0A834PFM8_VESPE</name>
<feature type="compositionally biased region" description="Gly residues" evidence="1">
    <location>
        <begin position="116"/>
        <end position="158"/>
    </location>
</feature>
<proteinExistence type="predicted"/>
<dbReference type="EMBL" id="JACSDY010000001">
    <property type="protein sequence ID" value="KAF7438296.1"/>
    <property type="molecule type" value="Genomic_DNA"/>
</dbReference>